<sequence length="138" mass="16219">MWDTRHGPWRARLNQLNRGGAGAWSTRYNNVAQWLHIDLGEVSKVVAVATQGRYDANQWVKKYKISYSVYGRLLLERLIAIVMNCLFFQMFPGNSDRNTVVYNRLYPSFKSRFVRIYPKQWHGHISMRVELYGCNSGR</sequence>
<evidence type="ECO:0000313" key="2">
    <source>
        <dbReference type="EMBL" id="CAH3022885.1"/>
    </source>
</evidence>
<feature type="domain" description="F5/8 type C" evidence="1">
    <location>
        <begin position="1"/>
        <end position="134"/>
    </location>
</feature>
<comment type="caution">
    <text evidence="2">The sequence shown here is derived from an EMBL/GenBank/DDBJ whole genome shotgun (WGS) entry which is preliminary data.</text>
</comment>
<dbReference type="PROSITE" id="PS01285">
    <property type="entry name" value="FA58C_1"/>
    <property type="match status" value="1"/>
</dbReference>
<dbReference type="SMART" id="SM00231">
    <property type="entry name" value="FA58C"/>
    <property type="match status" value="1"/>
</dbReference>
<dbReference type="EMBL" id="CALNXI010000238">
    <property type="protein sequence ID" value="CAH3022885.1"/>
    <property type="molecule type" value="Genomic_DNA"/>
</dbReference>
<dbReference type="Pfam" id="PF00754">
    <property type="entry name" value="F5_F8_type_C"/>
    <property type="match status" value="1"/>
</dbReference>
<gene>
    <name evidence="2" type="ORF">PEVE_00017236</name>
</gene>
<reference evidence="2 3" key="1">
    <citation type="submission" date="2022-05" db="EMBL/GenBank/DDBJ databases">
        <authorList>
            <consortium name="Genoscope - CEA"/>
            <person name="William W."/>
        </authorList>
    </citation>
    <scope>NUCLEOTIDE SEQUENCE [LARGE SCALE GENOMIC DNA]</scope>
</reference>
<dbReference type="PROSITE" id="PS01286">
    <property type="entry name" value="FA58C_2"/>
    <property type="match status" value="1"/>
</dbReference>
<dbReference type="PANTHER" id="PTHR24543">
    <property type="entry name" value="MULTICOPPER OXIDASE-RELATED"/>
    <property type="match status" value="1"/>
</dbReference>
<name>A0ABN8M7P9_9CNID</name>
<accession>A0ABN8M7P9</accession>
<dbReference type="InterPro" id="IPR008979">
    <property type="entry name" value="Galactose-bd-like_sf"/>
</dbReference>
<keyword evidence="3" id="KW-1185">Reference proteome</keyword>
<evidence type="ECO:0000313" key="3">
    <source>
        <dbReference type="Proteomes" id="UP001159427"/>
    </source>
</evidence>
<organism evidence="2 3">
    <name type="scientific">Porites evermanni</name>
    <dbReference type="NCBI Taxonomy" id="104178"/>
    <lineage>
        <taxon>Eukaryota</taxon>
        <taxon>Metazoa</taxon>
        <taxon>Cnidaria</taxon>
        <taxon>Anthozoa</taxon>
        <taxon>Hexacorallia</taxon>
        <taxon>Scleractinia</taxon>
        <taxon>Fungiina</taxon>
        <taxon>Poritidae</taxon>
        <taxon>Porites</taxon>
    </lineage>
</organism>
<proteinExistence type="predicted"/>
<dbReference type="CDD" id="cd00057">
    <property type="entry name" value="FA58C"/>
    <property type="match status" value="1"/>
</dbReference>
<evidence type="ECO:0000259" key="1">
    <source>
        <dbReference type="PROSITE" id="PS50022"/>
    </source>
</evidence>
<dbReference type="InterPro" id="IPR000421">
    <property type="entry name" value="FA58C"/>
</dbReference>
<dbReference type="PANTHER" id="PTHR24543:SF325">
    <property type="entry name" value="F5_8 TYPE C DOMAIN-CONTAINING PROTEIN"/>
    <property type="match status" value="1"/>
</dbReference>
<dbReference type="Gene3D" id="2.60.120.260">
    <property type="entry name" value="Galactose-binding domain-like"/>
    <property type="match status" value="1"/>
</dbReference>
<dbReference type="SUPFAM" id="SSF49785">
    <property type="entry name" value="Galactose-binding domain-like"/>
    <property type="match status" value="1"/>
</dbReference>
<dbReference type="Proteomes" id="UP001159427">
    <property type="component" value="Unassembled WGS sequence"/>
</dbReference>
<dbReference type="PROSITE" id="PS50022">
    <property type="entry name" value="FA58C_3"/>
    <property type="match status" value="1"/>
</dbReference>
<protein>
    <recommendedName>
        <fullName evidence="1">F5/8 type C domain-containing protein</fullName>
    </recommendedName>
</protein>